<dbReference type="EMBL" id="LR899013">
    <property type="protein sequence ID" value="CAD7091648.1"/>
    <property type="molecule type" value="Genomic_DNA"/>
</dbReference>
<evidence type="ECO:0000256" key="5">
    <source>
        <dbReference type="ARBA" id="ARBA00023136"/>
    </source>
</evidence>
<dbReference type="AlphaFoldDB" id="A0A7R8V2X1"/>
<sequence length="215" mass="24131">MALLKKKLTEVPDDAVVLSESEALEYEWKLIRGWKNPSDVWALNFAPGILGGLSAATGVFINHYYRKKLKLGRYGHFSTYLPIVVLPALSTVIFHRSFVQHAIILNPNICPVCIETRSCAIQGVLGIGYPTVIAPLAAFMFATRHYTYRLPSITEEPIAVLKLWKKLTMPISGRLALAFGVHMIAAIILTYKEMENLYTVQNKLIELEERLENSA</sequence>
<keyword evidence="8" id="KW-1185">Reference proteome</keyword>
<proteinExistence type="predicted"/>
<feature type="transmembrane region" description="Helical" evidence="6">
    <location>
        <begin position="77"/>
        <end position="98"/>
    </location>
</feature>
<keyword evidence="2 6" id="KW-0812">Transmembrane</keyword>
<evidence type="ECO:0000256" key="4">
    <source>
        <dbReference type="ARBA" id="ARBA00023128"/>
    </source>
</evidence>
<comment type="subcellular location">
    <subcellularLocation>
        <location evidence="1">Mitochondrion membrane</location>
        <topology evidence="1">Multi-pass membrane protein</topology>
    </subcellularLocation>
</comment>
<name>A0A7R8V2X1_HERIL</name>
<evidence type="ECO:0000256" key="6">
    <source>
        <dbReference type="SAM" id="Phobius"/>
    </source>
</evidence>
<dbReference type="Pfam" id="PF07114">
    <property type="entry name" value="TMEM126"/>
    <property type="match status" value="1"/>
</dbReference>
<dbReference type="InParanoid" id="A0A7R8V2X1"/>
<evidence type="ECO:0000256" key="1">
    <source>
        <dbReference type="ARBA" id="ARBA00004225"/>
    </source>
</evidence>
<gene>
    <name evidence="7" type="ORF">HERILL_LOCUS14060</name>
</gene>
<reference evidence="7 8" key="1">
    <citation type="submission" date="2020-11" db="EMBL/GenBank/DDBJ databases">
        <authorList>
            <person name="Wallbank WR R."/>
            <person name="Pardo Diaz C."/>
            <person name="Kozak K."/>
            <person name="Martin S."/>
            <person name="Jiggins C."/>
            <person name="Moest M."/>
            <person name="Warren A I."/>
            <person name="Generalovic N T."/>
            <person name="Byers J.R.P. K."/>
            <person name="Montejo-Kovacevich G."/>
            <person name="Yen C E."/>
        </authorList>
    </citation>
    <scope>NUCLEOTIDE SEQUENCE [LARGE SCALE GENOMIC DNA]</scope>
</reference>
<dbReference type="OrthoDB" id="6234762at2759"/>
<evidence type="ECO:0000313" key="8">
    <source>
        <dbReference type="Proteomes" id="UP000594454"/>
    </source>
</evidence>
<dbReference type="GO" id="GO:0031966">
    <property type="term" value="C:mitochondrial membrane"/>
    <property type="evidence" value="ECO:0007669"/>
    <property type="project" value="UniProtKB-SubCell"/>
</dbReference>
<feature type="transmembrane region" description="Helical" evidence="6">
    <location>
        <begin position="171"/>
        <end position="191"/>
    </location>
</feature>
<accession>A0A7R8V2X1</accession>
<keyword evidence="3 6" id="KW-1133">Transmembrane helix</keyword>
<dbReference type="GO" id="GO:0032981">
    <property type="term" value="P:mitochondrial respiratory chain complex I assembly"/>
    <property type="evidence" value="ECO:0007669"/>
    <property type="project" value="TreeGrafter"/>
</dbReference>
<dbReference type="InterPro" id="IPR009801">
    <property type="entry name" value="TMEM126"/>
</dbReference>
<dbReference type="PANTHER" id="PTHR16296">
    <property type="entry name" value="UNCHARACTERIZED HYPOTHALAMUS PROTEIN HT007"/>
    <property type="match status" value="1"/>
</dbReference>
<dbReference type="PANTHER" id="PTHR16296:SF2">
    <property type="entry name" value="TRANSMEMBRANE PROTEIN 126A"/>
    <property type="match status" value="1"/>
</dbReference>
<keyword evidence="4" id="KW-0496">Mitochondrion</keyword>
<organism evidence="7 8">
    <name type="scientific">Hermetia illucens</name>
    <name type="common">Black soldier fly</name>
    <dbReference type="NCBI Taxonomy" id="343691"/>
    <lineage>
        <taxon>Eukaryota</taxon>
        <taxon>Metazoa</taxon>
        <taxon>Ecdysozoa</taxon>
        <taxon>Arthropoda</taxon>
        <taxon>Hexapoda</taxon>
        <taxon>Insecta</taxon>
        <taxon>Pterygota</taxon>
        <taxon>Neoptera</taxon>
        <taxon>Endopterygota</taxon>
        <taxon>Diptera</taxon>
        <taxon>Brachycera</taxon>
        <taxon>Stratiomyomorpha</taxon>
        <taxon>Stratiomyidae</taxon>
        <taxon>Hermetiinae</taxon>
        <taxon>Hermetia</taxon>
    </lineage>
</organism>
<dbReference type="OMA" id="FATRHFT"/>
<dbReference type="Proteomes" id="UP000594454">
    <property type="component" value="Chromosome 5"/>
</dbReference>
<dbReference type="FunCoup" id="A0A7R8V2X1">
    <property type="interactions" value="381"/>
</dbReference>
<protein>
    <submittedName>
        <fullName evidence="7">Uncharacterized protein</fullName>
    </submittedName>
</protein>
<evidence type="ECO:0000256" key="2">
    <source>
        <dbReference type="ARBA" id="ARBA00022692"/>
    </source>
</evidence>
<evidence type="ECO:0000313" key="7">
    <source>
        <dbReference type="EMBL" id="CAD7091648.1"/>
    </source>
</evidence>
<evidence type="ECO:0000256" key="3">
    <source>
        <dbReference type="ARBA" id="ARBA00022989"/>
    </source>
</evidence>
<keyword evidence="5 6" id="KW-0472">Membrane</keyword>
<feature type="transmembrane region" description="Helical" evidence="6">
    <location>
        <begin position="45"/>
        <end position="65"/>
    </location>
</feature>